<organism evidence="2 3">
    <name type="scientific">Croceibacterium xixiisoli</name>
    <dbReference type="NCBI Taxonomy" id="1476466"/>
    <lineage>
        <taxon>Bacteria</taxon>
        <taxon>Pseudomonadati</taxon>
        <taxon>Pseudomonadota</taxon>
        <taxon>Alphaproteobacteria</taxon>
        <taxon>Sphingomonadales</taxon>
        <taxon>Erythrobacteraceae</taxon>
        <taxon>Croceibacterium</taxon>
    </lineage>
</organism>
<protein>
    <recommendedName>
        <fullName evidence="4">Iron transporter</fullName>
    </recommendedName>
</protein>
<gene>
    <name evidence="2" type="ORF">GRI97_16525</name>
</gene>
<proteinExistence type="predicted"/>
<comment type="caution">
    <text evidence="2">The sequence shown here is derived from an EMBL/GenBank/DDBJ whole genome shotgun (WGS) entry which is preliminary data.</text>
</comment>
<keyword evidence="1" id="KW-0472">Membrane</keyword>
<keyword evidence="1" id="KW-1133">Transmembrane helix</keyword>
<accession>A0A6I4TX42</accession>
<keyword evidence="1" id="KW-0812">Transmembrane</keyword>
<dbReference type="EMBL" id="WTYJ01000004">
    <property type="protein sequence ID" value="MXP00597.1"/>
    <property type="molecule type" value="Genomic_DNA"/>
</dbReference>
<sequence>MTIQPPVSPSASRVPPAMTIIARVLAALVANYAILCFAADALGLALVAGGWASRADAVLISTNLALLLAPGVVIWAFSPMSLPKAVGLPFALAALLMLLAGMLQP</sequence>
<name>A0A6I4TX42_9SPHN</name>
<dbReference type="RefSeq" id="WP_161392329.1">
    <property type="nucleotide sequence ID" value="NZ_JBHSCP010000003.1"/>
</dbReference>
<feature type="transmembrane region" description="Helical" evidence="1">
    <location>
        <begin position="84"/>
        <end position="103"/>
    </location>
</feature>
<feature type="transmembrane region" description="Helical" evidence="1">
    <location>
        <begin position="58"/>
        <end position="78"/>
    </location>
</feature>
<keyword evidence="3" id="KW-1185">Reference proteome</keyword>
<dbReference type="AlphaFoldDB" id="A0A6I4TX42"/>
<reference evidence="2 3" key="1">
    <citation type="submission" date="2019-12" db="EMBL/GenBank/DDBJ databases">
        <title>Genomic-based taxomic classification of the family Erythrobacteraceae.</title>
        <authorList>
            <person name="Xu L."/>
        </authorList>
    </citation>
    <scope>NUCLEOTIDE SEQUENCE [LARGE SCALE GENOMIC DNA]</scope>
    <source>
        <strain evidence="2 3">S36</strain>
    </source>
</reference>
<feature type="transmembrane region" description="Helical" evidence="1">
    <location>
        <begin position="20"/>
        <end position="46"/>
    </location>
</feature>
<evidence type="ECO:0000313" key="2">
    <source>
        <dbReference type="EMBL" id="MXP00597.1"/>
    </source>
</evidence>
<dbReference type="Proteomes" id="UP000469430">
    <property type="component" value="Unassembled WGS sequence"/>
</dbReference>
<evidence type="ECO:0000256" key="1">
    <source>
        <dbReference type="SAM" id="Phobius"/>
    </source>
</evidence>
<evidence type="ECO:0008006" key="4">
    <source>
        <dbReference type="Google" id="ProtNLM"/>
    </source>
</evidence>
<evidence type="ECO:0000313" key="3">
    <source>
        <dbReference type="Proteomes" id="UP000469430"/>
    </source>
</evidence>